<dbReference type="InterPro" id="IPR035919">
    <property type="entry name" value="EAL_sf"/>
</dbReference>
<dbReference type="PANTHER" id="PTHR33525">
    <property type="match status" value="1"/>
</dbReference>
<dbReference type="SMART" id="SM00052">
    <property type="entry name" value="EAL"/>
    <property type="match status" value="1"/>
</dbReference>
<dbReference type="Pfam" id="PF00563">
    <property type="entry name" value="EAL"/>
    <property type="match status" value="1"/>
</dbReference>
<dbReference type="Pfam" id="PF08668">
    <property type="entry name" value="HDOD"/>
    <property type="match status" value="1"/>
</dbReference>
<dbReference type="InterPro" id="IPR052340">
    <property type="entry name" value="RNase_Y/CdgJ"/>
</dbReference>
<gene>
    <name evidence="3" type="ORF">RBH19_05095</name>
</gene>
<evidence type="ECO:0000313" key="4">
    <source>
        <dbReference type="Proteomes" id="UP001239019"/>
    </source>
</evidence>
<organism evidence="3 4">
    <name type="scientific">Natronospira bacteriovora</name>
    <dbReference type="NCBI Taxonomy" id="3069753"/>
    <lineage>
        <taxon>Bacteria</taxon>
        <taxon>Pseudomonadati</taxon>
        <taxon>Pseudomonadota</taxon>
        <taxon>Gammaproteobacteria</taxon>
        <taxon>Natronospirales</taxon>
        <taxon>Natronospiraceae</taxon>
        <taxon>Natronospira</taxon>
    </lineage>
</organism>
<dbReference type="InterPro" id="IPR013976">
    <property type="entry name" value="HDOD"/>
</dbReference>
<comment type="caution">
    <text evidence="3">The sequence shown here is derived from an EMBL/GenBank/DDBJ whole genome shotgun (WGS) entry which is preliminary data.</text>
</comment>
<keyword evidence="4" id="KW-1185">Reference proteome</keyword>
<dbReference type="Proteomes" id="UP001239019">
    <property type="component" value="Unassembled WGS sequence"/>
</dbReference>
<dbReference type="InterPro" id="IPR014408">
    <property type="entry name" value="dGMP_Pdiesterase_EAL/HD-GYP"/>
</dbReference>
<dbReference type="PIRSF" id="PIRSF003180">
    <property type="entry name" value="DiGMPpdiest_YuxH"/>
    <property type="match status" value="1"/>
</dbReference>
<evidence type="ECO:0000313" key="3">
    <source>
        <dbReference type="EMBL" id="MDQ2069239.1"/>
    </source>
</evidence>
<dbReference type="RefSeq" id="WP_306727725.1">
    <property type="nucleotide sequence ID" value="NZ_JAVDDT010000002.1"/>
</dbReference>
<proteinExistence type="predicted"/>
<dbReference type="SUPFAM" id="SSF109604">
    <property type="entry name" value="HD-domain/PDEase-like"/>
    <property type="match status" value="1"/>
</dbReference>
<evidence type="ECO:0000259" key="2">
    <source>
        <dbReference type="PROSITE" id="PS51833"/>
    </source>
</evidence>
<sequence>MENVFVARQPIFRRDLSLYGYELLFRSGVSNAANIGDGDSATSEVIMNTFTVFGLDDLVGEATAFINLTRRFLVETSPLPLPTRQTVIEILEDIRIDDELIAAVERLKADGYTIALDDFHYTPDSDPLLHMADIVKLEMSTLNSPDAQNLIDRLRQFDVKILAEKIEDYGQLERCRSLGCDYFQGFFLSRPDISATTAIPTERLAIMELLAKMHDPKADIADMETVIGRDLSLSYKLLRYINSAFYRRAFEIRALRQAIMMLGMKELRRWGSIVSLCNISDKPDELVNLLLIRAKMADLLAKDMFPDEADACFIAGLFSGLDAMLDRPMEEILQRLPLADEIKEALLHRSGPAGQVLTAVLGYEEADPSGLHLPQLTAEQVRQHYLAAVHWQQQHRTLF</sequence>
<dbReference type="EMBL" id="JAVDDT010000002">
    <property type="protein sequence ID" value="MDQ2069239.1"/>
    <property type="molecule type" value="Genomic_DNA"/>
</dbReference>
<evidence type="ECO:0000259" key="1">
    <source>
        <dbReference type="PROSITE" id="PS50883"/>
    </source>
</evidence>
<name>A0ABU0W5M3_9GAMM</name>
<reference evidence="3 4" key="1">
    <citation type="submission" date="2023-08" db="EMBL/GenBank/DDBJ databases">
        <title>Whole-genome sequencing of halo(alkali)philic microorganisms from hypersaline lakes.</title>
        <authorList>
            <person name="Sorokin D.Y."/>
            <person name="Abbas B."/>
            <person name="Merkel A.Y."/>
        </authorList>
    </citation>
    <scope>NUCLEOTIDE SEQUENCE [LARGE SCALE GENOMIC DNA]</scope>
    <source>
        <strain evidence="3 4">AB-CW4</strain>
    </source>
</reference>
<dbReference type="PROSITE" id="PS50883">
    <property type="entry name" value="EAL"/>
    <property type="match status" value="1"/>
</dbReference>
<dbReference type="Gene3D" id="1.10.3210.10">
    <property type="entry name" value="Hypothetical protein af1432"/>
    <property type="match status" value="1"/>
</dbReference>
<dbReference type="InterPro" id="IPR001633">
    <property type="entry name" value="EAL_dom"/>
</dbReference>
<dbReference type="SUPFAM" id="SSF141868">
    <property type="entry name" value="EAL domain-like"/>
    <property type="match status" value="1"/>
</dbReference>
<feature type="domain" description="HDOD" evidence="2">
    <location>
        <begin position="199"/>
        <end position="387"/>
    </location>
</feature>
<feature type="domain" description="EAL" evidence="1">
    <location>
        <begin position="1"/>
        <end position="205"/>
    </location>
</feature>
<protein>
    <submittedName>
        <fullName evidence="3">HDOD domain-containing protein</fullName>
    </submittedName>
</protein>
<dbReference type="PANTHER" id="PTHR33525:SF4">
    <property type="entry name" value="CYCLIC DI-GMP PHOSPHODIESTERASE CDGJ"/>
    <property type="match status" value="1"/>
</dbReference>
<dbReference type="Gene3D" id="3.20.20.450">
    <property type="entry name" value="EAL domain"/>
    <property type="match status" value="1"/>
</dbReference>
<dbReference type="PROSITE" id="PS51833">
    <property type="entry name" value="HDOD"/>
    <property type="match status" value="1"/>
</dbReference>
<accession>A0ABU0W5M3</accession>